<evidence type="ECO:0000313" key="2">
    <source>
        <dbReference type="EMBL" id="CDL81132.1"/>
    </source>
</evidence>
<evidence type="ECO:0000313" key="3">
    <source>
        <dbReference type="Proteomes" id="UP000019202"/>
    </source>
</evidence>
<feature type="domain" description="N-acetyltransferase" evidence="1">
    <location>
        <begin position="7"/>
        <end position="145"/>
    </location>
</feature>
<dbReference type="CDD" id="cd04301">
    <property type="entry name" value="NAT_SF"/>
    <property type="match status" value="1"/>
</dbReference>
<dbReference type="Gene3D" id="3.40.630.30">
    <property type="match status" value="1"/>
</dbReference>
<dbReference type="Pfam" id="PF12746">
    <property type="entry name" value="GNAT_acetyltran"/>
    <property type="match status" value="1"/>
</dbReference>
<dbReference type="SUPFAM" id="SSF55729">
    <property type="entry name" value="Acyl-CoA N-acyltransferases (Nat)"/>
    <property type="match status" value="1"/>
</dbReference>
<reference evidence="2" key="1">
    <citation type="submission" date="2013-11" db="EMBL/GenBank/DDBJ databases">
        <title>Draft genome sequence and annotation of the entomopathogenic bacteria, Xenorhabdus cabanillasi strain JM26 and Xenorhabdus szentirmai strain DSM 16338.</title>
        <authorList>
            <person name="Gualtieri M."/>
            <person name="Ogier J.C."/>
            <person name="Pages S."/>
            <person name="Givaudan A."/>
            <person name="Gaudriault S."/>
        </authorList>
    </citation>
    <scope>NUCLEOTIDE SEQUENCE [LARGE SCALE GENOMIC DNA]</scope>
    <source>
        <strain evidence="2">DSM 16338</strain>
    </source>
</reference>
<dbReference type="EMBL" id="CBXF010000013">
    <property type="protein sequence ID" value="CDL81132.1"/>
    <property type="molecule type" value="Genomic_DNA"/>
</dbReference>
<protein>
    <recommendedName>
        <fullName evidence="1">N-acetyltransferase domain-containing protein</fullName>
    </recommendedName>
</protein>
<dbReference type="InterPro" id="IPR000182">
    <property type="entry name" value="GNAT_dom"/>
</dbReference>
<accession>W1IRM3</accession>
<proteinExistence type="predicted"/>
<dbReference type="InterPro" id="IPR027365">
    <property type="entry name" value="GNAT_acetyltra_YdfB-like"/>
</dbReference>
<sequence length="145" mass="16162">MQEKSEGALRELTKEGDETVFSEFQSSAPEQDLGSTYVELEHWLVFGAFEHEHLVSAASMYPWSNAQIADIGVLTLEAFRGKGYARKVVRAMSKHAYMQGYEPQYRCQLDNHASLAVAKAVILQVGRNFSGLTALMEIIPMMGSE</sequence>
<name>W1IRM3_9GAMM</name>
<dbReference type="PROSITE" id="PS51186">
    <property type="entry name" value="GNAT"/>
    <property type="match status" value="1"/>
</dbReference>
<dbReference type="AlphaFoldDB" id="W1IRM3"/>
<dbReference type="GO" id="GO:0016747">
    <property type="term" value="F:acyltransferase activity, transferring groups other than amino-acyl groups"/>
    <property type="evidence" value="ECO:0007669"/>
    <property type="project" value="InterPro"/>
</dbReference>
<dbReference type="STRING" id="1427518.XSR1_110015"/>
<dbReference type="InterPro" id="IPR016181">
    <property type="entry name" value="Acyl_CoA_acyltransferase"/>
</dbReference>
<keyword evidence="3" id="KW-1185">Reference proteome</keyword>
<dbReference type="Proteomes" id="UP000019202">
    <property type="component" value="Unassembled WGS sequence"/>
</dbReference>
<comment type="caution">
    <text evidence="2">The sequence shown here is derived from an EMBL/GenBank/DDBJ whole genome shotgun (WGS) entry which is preliminary data.</text>
</comment>
<organism evidence="2 3">
    <name type="scientific">Xenorhabdus szentirmaii DSM 16338</name>
    <dbReference type="NCBI Taxonomy" id="1427518"/>
    <lineage>
        <taxon>Bacteria</taxon>
        <taxon>Pseudomonadati</taxon>
        <taxon>Pseudomonadota</taxon>
        <taxon>Gammaproteobacteria</taxon>
        <taxon>Enterobacterales</taxon>
        <taxon>Morganellaceae</taxon>
        <taxon>Xenorhabdus</taxon>
    </lineage>
</organism>
<gene>
    <name evidence="2" type="ORF">XSR1_110015</name>
</gene>
<evidence type="ECO:0000259" key="1">
    <source>
        <dbReference type="PROSITE" id="PS51186"/>
    </source>
</evidence>
<dbReference type="RefSeq" id="WP_244431734.1">
    <property type="nucleotide sequence ID" value="NZ_CAWLWS010000013.1"/>
</dbReference>